<dbReference type="GO" id="GO:0003684">
    <property type="term" value="F:damaged DNA binding"/>
    <property type="evidence" value="ECO:0007669"/>
    <property type="project" value="TreeGrafter"/>
</dbReference>
<feature type="region of interest" description="Disordered" evidence="6">
    <location>
        <begin position="614"/>
        <end position="636"/>
    </location>
</feature>
<dbReference type="PANTHER" id="PTHR23240:SF6">
    <property type="entry name" value="DNA CROSS-LINK REPAIR 1A PROTEIN"/>
    <property type="match status" value="1"/>
</dbReference>
<organism evidence="8 9">
    <name type="scientific">Gonapodya prolifera (strain JEL478)</name>
    <name type="common">Monoblepharis prolifera</name>
    <dbReference type="NCBI Taxonomy" id="1344416"/>
    <lineage>
        <taxon>Eukaryota</taxon>
        <taxon>Fungi</taxon>
        <taxon>Fungi incertae sedis</taxon>
        <taxon>Chytridiomycota</taxon>
        <taxon>Chytridiomycota incertae sedis</taxon>
        <taxon>Monoblepharidomycetes</taxon>
        <taxon>Monoblepharidales</taxon>
        <taxon>Gonapodyaceae</taxon>
        <taxon>Gonapodya</taxon>
    </lineage>
</organism>
<feature type="domain" description="DNA repair metallo-beta-lactamase" evidence="7">
    <location>
        <begin position="460"/>
        <end position="545"/>
    </location>
</feature>
<evidence type="ECO:0000256" key="1">
    <source>
        <dbReference type="ARBA" id="ARBA00004123"/>
    </source>
</evidence>
<dbReference type="InterPro" id="IPR036866">
    <property type="entry name" value="RibonucZ/Hydroxyglut_hydro"/>
</dbReference>
<dbReference type="GO" id="GO:0005634">
    <property type="term" value="C:nucleus"/>
    <property type="evidence" value="ECO:0007669"/>
    <property type="project" value="UniProtKB-SubCell"/>
</dbReference>
<comment type="subcellular location">
    <subcellularLocation>
        <location evidence="1">Nucleus</location>
    </subcellularLocation>
</comment>
<feature type="compositionally biased region" description="Polar residues" evidence="6">
    <location>
        <begin position="441"/>
        <end position="463"/>
    </location>
</feature>
<dbReference type="SUPFAM" id="SSF56281">
    <property type="entry name" value="Metallo-hydrolase/oxidoreductase"/>
    <property type="match status" value="1"/>
</dbReference>
<dbReference type="Proteomes" id="UP000070544">
    <property type="component" value="Unassembled WGS sequence"/>
</dbReference>
<dbReference type="PANTHER" id="PTHR23240">
    <property type="entry name" value="DNA CROSS-LINK REPAIR PROTEIN PSO2/SNM1-RELATED"/>
    <property type="match status" value="1"/>
</dbReference>
<dbReference type="Gene3D" id="3.60.15.10">
    <property type="entry name" value="Ribonuclease Z/Hydroxyacylglutathione hydrolase-like"/>
    <property type="match status" value="3"/>
</dbReference>
<dbReference type="STRING" id="1344416.A0A139AIK6"/>
<evidence type="ECO:0000256" key="2">
    <source>
        <dbReference type="ARBA" id="ARBA00010304"/>
    </source>
</evidence>
<protein>
    <recommendedName>
        <fullName evidence="7">DNA repair metallo-beta-lactamase domain-containing protein</fullName>
    </recommendedName>
</protein>
<feature type="region of interest" description="Disordered" evidence="6">
    <location>
        <begin position="1"/>
        <end position="22"/>
    </location>
</feature>
<dbReference type="GO" id="GO:0035312">
    <property type="term" value="F:5'-3' DNA exonuclease activity"/>
    <property type="evidence" value="ECO:0007669"/>
    <property type="project" value="TreeGrafter"/>
</dbReference>
<sequence length="748" mass="83322">MEREEPRSRRVPGPPDGLTSQIPQHCSLAPWSPRIVVDFFRVSSILRKHRKEHATEPTEFEFIYFLSHFHQDHYGGITNTWNHGPILCSPATARLLVEDLRVESRFVVPMEFERSHFVNVNAKTIPDVVLPEGTKIAKRDATHIVEVRLMDANHCPGAAGFLFLGTSSSLHTDSTESSKKRSFFQRPTAVPSPSTRRLTPWAIFHTGDFRFHPSDHPTWRGWHELWDVSAPRVPISALYLDSTYAHPKHTFPAQEETCATIAELVARRLEDDTKTGQRTLFVVATYTIGKERALKAVHDRTGLRVCVSRRKMRILQLLDLPYLGASADDEGILTTDPTVTPIHVVPWGLIGAMAPGGWKFCPDWGYLSQVLGSESKPRAQKELAGDREADIPSEDVSLRMTLAVDGEDRVEDEDEQVQQVMKKRARTGIDKQPGIKKSRTSSHSAQDPDNNSTALPPTEQNAESEPPSYTRLMALVPTGWTHDAAKHFSADRQYHMEHKYYGGTGPGSIPRLSVCQVPYSEHSSFAELREFMQFVRPAKIVPTVYAEDKGKKLTSDVERREKGMDKVRKWFADLLGPVDGGRSTDRSEATSEITAMKLQYSENTVDELIVDENEAQSTNDRDAPGLGAELSTGGQDEDVQLVICDDEQRPTIASHVEDTKTEMEEVVDLTLESDDERADEVVIYSKSSTAKSAQAPSGGRRSQSKAPQESANSVPSARGPITSKRVPGSVKGLDRQGSILAWLHKPST</sequence>
<feature type="compositionally biased region" description="Polar residues" evidence="6">
    <location>
        <begin position="685"/>
        <end position="715"/>
    </location>
</feature>
<evidence type="ECO:0000259" key="7">
    <source>
        <dbReference type="Pfam" id="PF07522"/>
    </source>
</evidence>
<feature type="region of interest" description="Disordered" evidence="6">
    <location>
        <begin position="685"/>
        <end position="748"/>
    </location>
</feature>
<dbReference type="EMBL" id="KQ965751">
    <property type="protein sequence ID" value="KXS16620.1"/>
    <property type="molecule type" value="Genomic_DNA"/>
</dbReference>
<accession>A0A139AIK6</accession>
<dbReference type="Gene3D" id="3.40.50.12650">
    <property type="match status" value="2"/>
</dbReference>
<keyword evidence="5" id="KW-0539">Nucleus</keyword>
<evidence type="ECO:0000256" key="5">
    <source>
        <dbReference type="ARBA" id="ARBA00023242"/>
    </source>
</evidence>
<gene>
    <name evidence="8" type="ORF">M427DRAFT_68932</name>
</gene>
<keyword evidence="9" id="KW-1185">Reference proteome</keyword>
<reference evidence="8 9" key="1">
    <citation type="journal article" date="2015" name="Genome Biol. Evol.">
        <title>Phylogenomic analyses indicate that early fungi evolved digesting cell walls of algal ancestors of land plants.</title>
        <authorList>
            <person name="Chang Y."/>
            <person name="Wang S."/>
            <person name="Sekimoto S."/>
            <person name="Aerts A.L."/>
            <person name="Choi C."/>
            <person name="Clum A."/>
            <person name="LaButti K.M."/>
            <person name="Lindquist E.A."/>
            <person name="Yee Ngan C."/>
            <person name="Ohm R.A."/>
            <person name="Salamov A.A."/>
            <person name="Grigoriev I.V."/>
            <person name="Spatafora J.W."/>
            <person name="Berbee M.L."/>
        </authorList>
    </citation>
    <scope>NUCLEOTIDE SEQUENCE [LARGE SCALE GENOMIC DNA]</scope>
    <source>
        <strain evidence="8 9">JEL478</strain>
    </source>
</reference>
<evidence type="ECO:0000256" key="4">
    <source>
        <dbReference type="ARBA" id="ARBA00023204"/>
    </source>
</evidence>
<name>A0A139AIK6_GONPJ</name>
<dbReference type="AlphaFoldDB" id="A0A139AIK6"/>
<dbReference type="GO" id="GO:0006303">
    <property type="term" value="P:double-strand break repair via nonhomologous end joining"/>
    <property type="evidence" value="ECO:0007669"/>
    <property type="project" value="TreeGrafter"/>
</dbReference>
<keyword evidence="3" id="KW-0227">DNA damage</keyword>
<dbReference type="OrthoDB" id="262529at2759"/>
<feature type="region of interest" description="Disordered" evidence="6">
    <location>
        <begin position="406"/>
        <end position="467"/>
    </location>
</feature>
<evidence type="ECO:0000313" key="9">
    <source>
        <dbReference type="Proteomes" id="UP000070544"/>
    </source>
</evidence>
<evidence type="ECO:0000256" key="3">
    <source>
        <dbReference type="ARBA" id="ARBA00022763"/>
    </source>
</evidence>
<comment type="similarity">
    <text evidence="2">Belongs to the DNA repair metallo-beta-lactamase (DRMBL) family.</text>
</comment>
<dbReference type="GO" id="GO:0036297">
    <property type="term" value="P:interstrand cross-link repair"/>
    <property type="evidence" value="ECO:0007669"/>
    <property type="project" value="TreeGrafter"/>
</dbReference>
<evidence type="ECO:0000256" key="6">
    <source>
        <dbReference type="SAM" id="MobiDB-lite"/>
    </source>
</evidence>
<evidence type="ECO:0000313" key="8">
    <source>
        <dbReference type="EMBL" id="KXS16620.1"/>
    </source>
</evidence>
<dbReference type="Pfam" id="PF07522">
    <property type="entry name" value="DRMBL"/>
    <property type="match status" value="1"/>
</dbReference>
<proteinExistence type="inferred from homology"/>
<keyword evidence="4" id="KW-0234">DNA repair</keyword>
<dbReference type="InterPro" id="IPR011084">
    <property type="entry name" value="DRMBL"/>
</dbReference>